<gene>
    <name evidence="1" type="primary">orf120</name>
</gene>
<dbReference type="GeneID" id="29288775"/>
<dbReference type="EMBL" id="KX808498">
    <property type="protein sequence ID" value="AOP19272.1"/>
    <property type="molecule type" value="Genomic_DNA"/>
</dbReference>
<reference evidence="1" key="2">
    <citation type="submission" date="2016-08" db="EMBL/GenBank/DDBJ databases">
        <authorList>
            <person name="Seilhamer J.J."/>
        </authorList>
    </citation>
    <scope>NUCLEOTIDE SEQUENCE</scope>
</reference>
<evidence type="ECO:0000313" key="1">
    <source>
        <dbReference type="EMBL" id="AOP19272.1"/>
    </source>
</evidence>
<geneLocation type="chloroplast" evidence="1"/>
<reference evidence="1" key="1">
    <citation type="journal article" date="2016" name="Genome Biol. Evol.">
        <title>Evolutionary Dynamics of Chloroplast Genomes in Low Light: A Case Study of the Endolithic Green Alga Ostreobium quekettii.</title>
        <authorList>
            <person name="R Marcelino V."/>
            <person name="Cremen M.C."/>
            <person name="Jackson C.J."/>
            <person name="Larkum A.A."/>
            <person name="Verbruggen H."/>
        </authorList>
    </citation>
    <scope>NUCLEOTIDE SEQUENCE</scope>
</reference>
<keyword evidence="1" id="KW-0934">Plastid</keyword>
<organism evidence="1">
    <name type="scientific">Caulerpa cliftonii</name>
    <dbReference type="NCBI Taxonomy" id="1004391"/>
    <lineage>
        <taxon>Eukaryota</taxon>
        <taxon>Viridiplantae</taxon>
        <taxon>Chlorophyta</taxon>
        <taxon>core chlorophytes</taxon>
        <taxon>Ulvophyceae</taxon>
        <taxon>TCBD clade</taxon>
        <taxon>Bryopsidales</taxon>
        <taxon>Halimedineae</taxon>
        <taxon>Caulerpaceae</taxon>
        <taxon>Caulerpa</taxon>
    </lineage>
</organism>
<keyword evidence="1" id="KW-0150">Chloroplast</keyword>
<name>A0A1C9JBQ6_9CHLO</name>
<dbReference type="AlphaFoldDB" id="A0A1C9JBQ6"/>
<proteinExistence type="predicted"/>
<sequence length="120" mass="13620">MKTAMGTALSLRALEETDTTPFLNSYGRMGFENGAWDYKKNCLHPHGPENALWGILPYKKQNLEKSLLINEVCPKICDWLAECVGFDSKNNSESAMVSYFELRINIMLVFMYACALQITN</sequence>
<dbReference type="RefSeq" id="YP_009306368.1">
    <property type="nucleotide sequence ID" value="NC_031368.1"/>
</dbReference>
<accession>A0A1C9JBQ6</accession>
<protein>
    <submittedName>
        <fullName evidence="1">Uncharacterized protein</fullName>
    </submittedName>
</protein>